<evidence type="ECO:0000256" key="1">
    <source>
        <dbReference type="ARBA" id="ARBA00011738"/>
    </source>
</evidence>
<gene>
    <name evidence="4" type="ORF">CONCODRAFT_14641</name>
</gene>
<organism evidence="4 5">
    <name type="scientific">Conidiobolus coronatus (strain ATCC 28846 / CBS 209.66 / NRRL 28638)</name>
    <name type="common">Delacroixia coronata</name>
    <dbReference type="NCBI Taxonomy" id="796925"/>
    <lineage>
        <taxon>Eukaryota</taxon>
        <taxon>Fungi</taxon>
        <taxon>Fungi incertae sedis</taxon>
        <taxon>Zoopagomycota</taxon>
        <taxon>Entomophthoromycotina</taxon>
        <taxon>Entomophthoromycetes</taxon>
        <taxon>Entomophthorales</taxon>
        <taxon>Ancylistaceae</taxon>
        <taxon>Conidiobolus</taxon>
    </lineage>
</organism>
<accession>A0A137PI45</accession>
<evidence type="ECO:0000313" key="5">
    <source>
        <dbReference type="Proteomes" id="UP000070444"/>
    </source>
</evidence>
<dbReference type="InterPro" id="IPR011008">
    <property type="entry name" value="Dimeric_a/b-barrel"/>
</dbReference>
<dbReference type="STRING" id="796925.A0A137PI45"/>
<evidence type="ECO:0000313" key="4">
    <source>
        <dbReference type="EMBL" id="KXN74677.1"/>
    </source>
</evidence>
<dbReference type="PROSITE" id="PS51502">
    <property type="entry name" value="S_R_A_B_BARREL"/>
    <property type="match status" value="1"/>
</dbReference>
<feature type="chain" id="PRO_5007294826" description="Stress-response A/B barrel domain-containing protein" evidence="2">
    <location>
        <begin position="18"/>
        <end position="101"/>
    </location>
</feature>
<name>A0A137PI45_CONC2</name>
<keyword evidence="2" id="KW-0732">Signal</keyword>
<dbReference type="Proteomes" id="UP000070444">
    <property type="component" value="Unassembled WGS sequence"/>
</dbReference>
<dbReference type="PANTHER" id="PTHR33178:SF10">
    <property type="entry name" value="STRESS-RESPONSE A_B BARREL DOMAIN-CONTAINING PROTEIN"/>
    <property type="match status" value="1"/>
</dbReference>
<evidence type="ECO:0000259" key="3">
    <source>
        <dbReference type="PROSITE" id="PS51502"/>
    </source>
</evidence>
<dbReference type="InterPro" id="IPR013097">
    <property type="entry name" value="Dabb"/>
</dbReference>
<evidence type="ECO:0000256" key="2">
    <source>
        <dbReference type="SAM" id="SignalP"/>
    </source>
</evidence>
<dbReference type="SUPFAM" id="SSF54909">
    <property type="entry name" value="Dimeric alpha+beta barrel"/>
    <property type="match status" value="1"/>
</dbReference>
<comment type="subunit">
    <text evidence="1">Homodimer.</text>
</comment>
<feature type="domain" description="Stress-response A/B barrel" evidence="3">
    <location>
        <begin position="3"/>
        <end position="97"/>
    </location>
</feature>
<dbReference type="EMBL" id="KQ964421">
    <property type="protein sequence ID" value="KXN74677.1"/>
    <property type="molecule type" value="Genomic_DNA"/>
</dbReference>
<dbReference type="AlphaFoldDB" id="A0A137PI45"/>
<proteinExistence type="predicted"/>
<dbReference type="OrthoDB" id="42919at2759"/>
<keyword evidence="5" id="KW-1185">Reference proteome</keyword>
<sequence length="101" mass="11674">MTLVHIVLLRIRPSVQAASIQNLTDRLHQMKQEIPYIKRCHAGNNITERGKGYNYAITVELTSKAELNPYRDHPFHQEILKTIKEVVEEDGVLAMDYETDI</sequence>
<protein>
    <recommendedName>
        <fullName evidence="3">Stress-response A/B barrel domain-containing protein</fullName>
    </recommendedName>
</protein>
<dbReference type="SMART" id="SM00886">
    <property type="entry name" value="Dabb"/>
    <property type="match status" value="1"/>
</dbReference>
<dbReference type="PANTHER" id="PTHR33178">
    <property type="match status" value="1"/>
</dbReference>
<dbReference type="InterPro" id="IPR044662">
    <property type="entry name" value="HS1/DABB1-like"/>
</dbReference>
<feature type="signal peptide" evidence="2">
    <location>
        <begin position="1"/>
        <end position="17"/>
    </location>
</feature>
<reference evidence="4 5" key="1">
    <citation type="journal article" date="2015" name="Genome Biol. Evol.">
        <title>Phylogenomic analyses indicate that early fungi evolved digesting cell walls of algal ancestors of land plants.</title>
        <authorList>
            <person name="Chang Y."/>
            <person name="Wang S."/>
            <person name="Sekimoto S."/>
            <person name="Aerts A.L."/>
            <person name="Choi C."/>
            <person name="Clum A."/>
            <person name="LaButti K.M."/>
            <person name="Lindquist E.A."/>
            <person name="Yee Ngan C."/>
            <person name="Ohm R.A."/>
            <person name="Salamov A.A."/>
            <person name="Grigoriev I.V."/>
            <person name="Spatafora J.W."/>
            <person name="Berbee M.L."/>
        </authorList>
    </citation>
    <scope>NUCLEOTIDE SEQUENCE [LARGE SCALE GENOMIC DNA]</scope>
    <source>
        <strain evidence="4 5">NRRL 28638</strain>
    </source>
</reference>
<dbReference type="Pfam" id="PF07876">
    <property type="entry name" value="Dabb"/>
    <property type="match status" value="1"/>
</dbReference>
<dbReference type="Gene3D" id="3.30.70.100">
    <property type="match status" value="1"/>
</dbReference>
<dbReference type="OMA" id="VHIVIAK"/>